<gene>
    <name evidence="2" type="ORF">MNBD_GAMMA01-860</name>
</gene>
<keyword evidence="1" id="KW-0472">Membrane</keyword>
<feature type="transmembrane region" description="Helical" evidence="1">
    <location>
        <begin position="57"/>
        <end position="80"/>
    </location>
</feature>
<organism evidence="2">
    <name type="scientific">hydrothermal vent metagenome</name>
    <dbReference type="NCBI Taxonomy" id="652676"/>
    <lineage>
        <taxon>unclassified sequences</taxon>
        <taxon>metagenomes</taxon>
        <taxon>ecological metagenomes</taxon>
    </lineage>
</organism>
<accession>A0A3B0W5N9</accession>
<evidence type="ECO:0000313" key="2">
    <source>
        <dbReference type="EMBL" id="VAW39936.1"/>
    </source>
</evidence>
<dbReference type="EMBL" id="UOEW01000251">
    <property type="protein sequence ID" value="VAW39936.1"/>
    <property type="molecule type" value="Genomic_DNA"/>
</dbReference>
<name>A0A3B0W5N9_9ZZZZ</name>
<reference evidence="2" key="1">
    <citation type="submission" date="2018-06" db="EMBL/GenBank/DDBJ databases">
        <authorList>
            <person name="Zhirakovskaya E."/>
        </authorList>
    </citation>
    <scope>NUCLEOTIDE SEQUENCE</scope>
</reference>
<keyword evidence="1" id="KW-1133">Transmembrane helix</keyword>
<evidence type="ECO:0000256" key="1">
    <source>
        <dbReference type="SAM" id="Phobius"/>
    </source>
</evidence>
<dbReference type="AlphaFoldDB" id="A0A3B0W5N9"/>
<sequence>MNMKEFTIIKCTSCDAPLVELEGEKLTSCIQCGYVFSSAKQTDIDTKAITTSKKDPSLILTFIKWYTIIALIVGFLIGLFSL</sequence>
<protein>
    <submittedName>
        <fullName evidence="2">Uncharacterized protein</fullName>
    </submittedName>
</protein>
<keyword evidence="1" id="KW-0812">Transmembrane</keyword>
<proteinExistence type="predicted"/>